<dbReference type="InterPro" id="IPR036305">
    <property type="entry name" value="RGS_sf"/>
</dbReference>
<dbReference type="Gene3D" id="1.10.167.10">
    <property type="entry name" value="Regulator of G-protein Signalling 4, domain 2"/>
    <property type="match status" value="2"/>
</dbReference>
<evidence type="ECO:0000313" key="3">
    <source>
        <dbReference type="Proteomes" id="UP000887540"/>
    </source>
</evidence>
<keyword evidence="3" id="KW-1185">Reference proteome</keyword>
<dbReference type="PANTHER" id="PTHR13155">
    <property type="entry name" value="A-KINASE ANCHOR PROTEINS"/>
    <property type="match status" value="1"/>
</dbReference>
<dbReference type="GO" id="GO:0008104">
    <property type="term" value="P:intracellular protein localization"/>
    <property type="evidence" value="ECO:0007669"/>
    <property type="project" value="TreeGrafter"/>
</dbReference>
<proteinExistence type="predicted"/>
<accession>A0A914C491</accession>
<dbReference type="GO" id="GO:0005886">
    <property type="term" value="C:plasma membrane"/>
    <property type="evidence" value="ECO:0007669"/>
    <property type="project" value="TreeGrafter"/>
</dbReference>
<evidence type="ECO:0000256" key="1">
    <source>
        <dbReference type="SAM" id="MobiDB-lite"/>
    </source>
</evidence>
<dbReference type="WBParaSite" id="ACRNAN_Path_254.g956.t1">
    <property type="protein sequence ID" value="ACRNAN_Path_254.g956.t1"/>
    <property type="gene ID" value="ACRNAN_Path_254.g956"/>
</dbReference>
<dbReference type="InterPro" id="IPR016137">
    <property type="entry name" value="RGS"/>
</dbReference>
<dbReference type="Pfam" id="PF00615">
    <property type="entry name" value="RGS"/>
    <property type="match status" value="2"/>
</dbReference>
<dbReference type="InterPro" id="IPR044926">
    <property type="entry name" value="RGS_subdomain_2"/>
</dbReference>
<organism evidence="3 4">
    <name type="scientific">Acrobeloides nanus</name>
    <dbReference type="NCBI Taxonomy" id="290746"/>
    <lineage>
        <taxon>Eukaryota</taxon>
        <taxon>Metazoa</taxon>
        <taxon>Ecdysozoa</taxon>
        <taxon>Nematoda</taxon>
        <taxon>Chromadorea</taxon>
        <taxon>Rhabditida</taxon>
        <taxon>Tylenchina</taxon>
        <taxon>Cephalobomorpha</taxon>
        <taxon>Cephaloboidea</taxon>
        <taxon>Cephalobidae</taxon>
        <taxon>Acrobeloides</taxon>
    </lineage>
</organism>
<dbReference type="Proteomes" id="UP000887540">
    <property type="component" value="Unplaced"/>
</dbReference>
<evidence type="ECO:0000313" key="4">
    <source>
        <dbReference type="WBParaSite" id="ACRNAN_Path_254.g956.t1"/>
    </source>
</evidence>
<name>A0A914C491_9BILA</name>
<feature type="domain" description="RGS" evidence="2">
    <location>
        <begin position="60"/>
        <end position="187"/>
    </location>
</feature>
<dbReference type="SMART" id="SM00315">
    <property type="entry name" value="RGS"/>
    <property type="match status" value="2"/>
</dbReference>
<protein>
    <submittedName>
        <fullName evidence="4">RGS domain-containing protein</fullName>
    </submittedName>
</protein>
<dbReference type="GO" id="GO:0005739">
    <property type="term" value="C:mitochondrion"/>
    <property type="evidence" value="ECO:0007669"/>
    <property type="project" value="TreeGrafter"/>
</dbReference>
<dbReference type="PANTHER" id="PTHR13155:SF1">
    <property type="entry name" value="A-KINASE ANCHOR PROTEIN 10, MITOCHONDRIAL"/>
    <property type="match status" value="1"/>
</dbReference>
<feature type="domain" description="RGS" evidence="2">
    <location>
        <begin position="199"/>
        <end position="323"/>
    </location>
</feature>
<dbReference type="InterPro" id="IPR052246">
    <property type="entry name" value="Cell_Polariz_PKAAnc"/>
</dbReference>
<feature type="compositionally biased region" description="Polar residues" evidence="1">
    <location>
        <begin position="383"/>
        <end position="412"/>
    </location>
</feature>
<evidence type="ECO:0000259" key="2">
    <source>
        <dbReference type="PROSITE" id="PS50132"/>
    </source>
</evidence>
<feature type="region of interest" description="Disordered" evidence="1">
    <location>
        <begin position="338"/>
        <end position="421"/>
    </location>
</feature>
<sequence length="501" mass="56382">MNGILGKFKLKKAQNSLDCHENGGTLDSLESCSMQNGVGDLEKIKNSTGEKNRTTSMAQTLEETFHNSDALSYFIQFMESVAQLSLVKFWLHVESFRASAISLTPGDNALLEMIKSDTSNIYSKYICIDAPCSIGLTESLRKRVIDNICQVNGKVDAHGFDDAQKFVWDIMERRYFKEFMHSVYYAKHQLEVLQNGNLTLDVILKTHSLLCAFIEFLDDQQGRNLLEFVIAVESFNQELKKTVDPEIAVDDAIIIYDKYFSMQATNSLNFGNEIRVEVEAKICTESGFPTADAFEKSQKMASDLLKQKFIPLFLTSQHFQKIVNELISAIDNYLELPNPNKPRTSSEKSSDTSVSFPSNLSEKRNSSSSSWTGSLKQNHRQRTVSFDRSTYSRSSTLNGDEDTPSSSRSIGTPATPKRKLNSPLAKVDEYGRYTPLFDNSLSVADESATSARDRLRHTLDEFIHKSAAKERLIADEVAELIISDIQRMVTNKKAPSPRKNL</sequence>
<dbReference type="PROSITE" id="PS50132">
    <property type="entry name" value="RGS"/>
    <property type="match status" value="2"/>
</dbReference>
<dbReference type="SUPFAM" id="SSF48097">
    <property type="entry name" value="Regulator of G-protein signaling, RGS"/>
    <property type="match status" value="2"/>
</dbReference>
<reference evidence="4" key="1">
    <citation type="submission" date="2022-11" db="UniProtKB">
        <authorList>
            <consortium name="WormBaseParasite"/>
        </authorList>
    </citation>
    <scope>IDENTIFICATION</scope>
</reference>
<dbReference type="AlphaFoldDB" id="A0A914C491"/>